<gene>
    <name evidence="1" type="ORF">I8748_30525</name>
</gene>
<comment type="caution">
    <text evidence="1">The sequence shown here is derived from an EMBL/GenBank/DDBJ whole genome shotgun (WGS) entry which is preliminary data.</text>
</comment>
<dbReference type="EMBL" id="JAECZC010000096">
    <property type="protein sequence ID" value="MBH8566438.1"/>
    <property type="molecule type" value="Genomic_DNA"/>
</dbReference>
<proteinExistence type="predicted"/>
<dbReference type="Proteomes" id="UP000632766">
    <property type="component" value="Unassembled WGS sequence"/>
</dbReference>
<accession>A0A8J7LB84</accession>
<sequence length="52" mass="5954">MFIAQSLEKTGFLLSKIARSHFAIIRERVADRSACEGWQTHVNQQSLAKNHQ</sequence>
<organism evidence="1 2">
    <name type="scientific">Amazonocrinis nigriterrae CENA67</name>
    <dbReference type="NCBI Taxonomy" id="2794033"/>
    <lineage>
        <taxon>Bacteria</taxon>
        <taxon>Bacillati</taxon>
        <taxon>Cyanobacteriota</taxon>
        <taxon>Cyanophyceae</taxon>
        <taxon>Nostocales</taxon>
        <taxon>Nostocaceae</taxon>
        <taxon>Amazonocrinis</taxon>
        <taxon>Amazonocrinis nigriterrae</taxon>
    </lineage>
</organism>
<protein>
    <submittedName>
        <fullName evidence="1">Uncharacterized protein</fullName>
    </submittedName>
</protein>
<name>A0A8J7LB84_9NOST</name>
<evidence type="ECO:0000313" key="1">
    <source>
        <dbReference type="EMBL" id="MBH8566438.1"/>
    </source>
</evidence>
<dbReference type="RefSeq" id="WP_198128193.1">
    <property type="nucleotide sequence ID" value="NZ_JAECZC010000096.1"/>
</dbReference>
<evidence type="ECO:0000313" key="2">
    <source>
        <dbReference type="Proteomes" id="UP000632766"/>
    </source>
</evidence>
<reference evidence="1 2" key="1">
    <citation type="journal article" date="2021" name="Int. J. Syst. Evol. Microbiol.">
        <title>Amazonocrinis nigriterrae gen. nov., sp. nov., Atlanticothrix silvestris gen. nov., sp. nov. and Dendronalium phyllosphericum gen. nov., sp. nov., nostocacean cyanobacteria from Brazilian environments.</title>
        <authorList>
            <person name="Alvarenga D.O."/>
            <person name="Andreote A.P.D."/>
            <person name="Branco L.H.Z."/>
            <person name="Delbaje E."/>
            <person name="Cruz R.B."/>
            <person name="Varani A.M."/>
            <person name="Fiore M.F."/>
        </authorList>
    </citation>
    <scope>NUCLEOTIDE SEQUENCE [LARGE SCALE GENOMIC DNA]</scope>
    <source>
        <strain evidence="1 2">CENA67</strain>
    </source>
</reference>
<keyword evidence="2" id="KW-1185">Reference proteome</keyword>
<dbReference type="AlphaFoldDB" id="A0A8J7LB84"/>